<proteinExistence type="inferred from homology"/>
<feature type="compositionally biased region" description="Basic and acidic residues" evidence="12">
    <location>
        <begin position="51"/>
        <end position="62"/>
    </location>
</feature>
<evidence type="ECO:0000256" key="10">
    <source>
        <dbReference type="ARBA" id="ARBA00023239"/>
    </source>
</evidence>
<dbReference type="InterPro" id="IPR023026">
    <property type="entry name" value="Trp_synth_beta/beta-like"/>
</dbReference>
<evidence type="ECO:0000313" key="15">
    <source>
        <dbReference type="Proteomes" id="UP001596183"/>
    </source>
</evidence>
<dbReference type="Gene3D" id="3.40.50.1100">
    <property type="match status" value="2"/>
</dbReference>
<dbReference type="PANTHER" id="PTHR48077">
    <property type="entry name" value="TRYPTOPHAN SYNTHASE-RELATED"/>
    <property type="match status" value="1"/>
</dbReference>
<dbReference type="RefSeq" id="WP_381219705.1">
    <property type="nucleotide sequence ID" value="NZ_JBHSPC010000155.1"/>
</dbReference>
<evidence type="ECO:0000256" key="12">
    <source>
        <dbReference type="SAM" id="MobiDB-lite"/>
    </source>
</evidence>
<dbReference type="NCBIfam" id="NF009057">
    <property type="entry name" value="PRK12391.1"/>
    <property type="match status" value="1"/>
</dbReference>
<evidence type="ECO:0000313" key="14">
    <source>
        <dbReference type="EMBL" id="MFC5675160.1"/>
    </source>
</evidence>
<comment type="subunit">
    <text evidence="4">Tetramer of two alpha and two beta chains.</text>
</comment>
<evidence type="ECO:0000256" key="7">
    <source>
        <dbReference type="ARBA" id="ARBA00022822"/>
    </source>
</evidence>
<organism evidence="14 15">
    <name type="scientific">Streptomyces incanus</name>
    <dbReference type="NCBI Taxonomy" id="887453"/>
    <lineage>
        <taxon>Bacteria</taxon>
        <taxon>Bacillati</taxon>
        <taxon>Actinomycetota</taxon>
        <taxon>Actinomycetes</taxon>
        <taxon>Kitasatosporales</taxon>
        <taxon>Streptomycetaceae</taxon>
        <taxon>Streptomyces</taxon>
    </lineage>
</organism>
<dbReference type="InterPro" id="IPR001926">
    <property type="entry name" value="TrpB-like_PALP"/>
</dbReference>
<evidence type="ECO:0000259" key="13">
    <source>
        <dbReference type="Pfam" id="PF00291"/>
    </source>
</evidence>
<comment type="caution">
    <text evidence="14">The sequence shown here is derived from an EMBL/GenBank/DDBJ whole genome shotgun (WGS) entry which is preliminary data.</text>
</comment>
<evidence type="ECO:0000256" key="1">
    <source>
        <dbReference type="ARBA" id="ARBA00001933"/>
    </source>
</evidence>
<dbReference type="Pfam" id="PF00291">
    <property type="entry name" value="PALP"/>
    <property type="match status" value="1"/>
</dbReference>
<dbReference type="EMBL" id="JBHSPC010000155">
    <property type="protein sequence ID" value="MFC5675160.1"/>
    <property type="molecule type" value="Genomic_DNA"/>
</dbReference>
<evidence type="ECO:0000256" key="4">
    <source>
        <dbReference type="ARBA" id="ARBA00011270"/>
    </source>
</evidence>
<keyword evidence="15" id="KW-1185">Reference proteome</keyword>
<comment type="catalytic activity">
    <reaction evidence="11">
        <text>(1S,2R)-1-C-(indol-3-yl)glycerol 3-phosphate + L-serine = D-glyceraldehyde 3-phosphate + L-tryptophan + H2O</text>
        <dbReference type="Rhea" id="RHEA:10532"/>
        <dbReference type="ChEBI" id="CHEBI:15377"/>
        <dbReference type="ChEBI" id="CHEBI:33384"/>
        <dbReference type="ChEBI" id="CHEBI:57912"/>
        <dbReference type="ChEBI" id="CHEBI:58866"/>
        <dbReference type="ChEBI" id="CHEBI:59776"/>
        <dbReference type="EC" id="4.2.1.20"/>
    </reaction>
</comment>
<dbReference type="SUPFAM" id="SSF53686">
    <property type="entry name" value="Tryptophan synthase beta subunit-like PLP-dependent enzymes"/>
    <property type="match status" value="1"/>
</dbReference>
<evidence type="ECO:0000256" key="8">
    <source>
        <dbReference type="ARBA" id="ARBA00022898"/>
    </source>
</evidence>
<evidence type="ECO:0000256" key="5">
    <source>
        <dbReference type="ARBA" id="ARBA00012043"/>
    </source>
</evidence>
<accession>A0ABW0Y3P4</accession>
<keyword evidence="7" id="KW-0822">Tryptophan biosynthesis</keyword>
<gene>
    <name evidence="14" type="ORF">ACFP2V_35420</name>
</gene>
<feature type="domain" description="Tryptophan synthase beta chain-like PALP" evidence="13">
    <location>
        <begin position="94"/>
        <end position="435"/>
    </location>
</feature>
<protein>
    <recommendedName>
        <fullName evidence="5">tryptophan synthase</fullName>
        <ecNumber evidence="5">4.2.1.20</ecNumber>
    </recommendedName>
</protein>
<comment type="cofactor">
    <cofactor evidence="1">
        <name>pyridoxal 5'-phosphate</name>
        <dbReference type="ChEBI" id="CHEBI:597326"/>
    </cofactor>
</comment>
<comment type="pathway">
    <text evidence="2">Amino-acid biosynthesis; L-tryptophan biosynthesis; L-tryptophan from chorismate: step 5/5.</text>
</comment>
<name>A0ABW0Y3P4_9ACTN</name>
<feature type="compositionally biased region" description="Low complexity" evidence="12">
    <location>
        <begin position="68"/>
        <end position="81"/>
    </location>
</feature>
<keyword evidence="8" id="KW-0663">Pyridoxal phosphate</keyword>
<feature type="region of interest" description="Disordered" evidence="12">
    <location>
        <begin position="38"/>
        <end position="94"/>
    </location>
</feature>
<reference evidence="15" key="1">
    <citation type="journal article" date="2019" name="Int. J. Syst. Evol. Microbiol.">
        <title>The Global Catalogue of Microorganisms (GCM) 10K type strain sequencing project: providing services to taxonomists for standard genome sequencing and annotation.</title>
        <authorList>
            <consortium name="The Broad Institute Genomics Platform"/>
            <consortium name="The Broad Institute Genome Sequencing Center for Infectious Disease"/>
            <person name="Wu L."/>
            <person name="Ma J."/>
        </authorList>
    </citation>
    <scope>NUCLEOTIDE SEQUENCE [LARGE SCALE GENOMIC DNA]</scope>
    <source>
        <strain evidence="15">JCM 13852</strain>
    </source>
</reference>
<evidence type="ECO:0000256" key="2">
    <source>
        <dbReference type="ARBA" id="ARBA00004733"/>
    </source>
</evidence>
<dbReference type="Proteomes" id="UP001596183">
    <property type="component" value="Unassembled WGS sequence"/>
</dbReference>
<keyword evidence="6" id="KW-0028">Amino-acid biosynthesis</keyword>
<keyword evidence="10" id="KW-0456">Lyase</keyword>
<evidence type="ECO:0000256" key="3">
    <source>
        <dbReference type="ARBA" id="ARBA00009982"/>
    </source>
</evidence>
<evidence type="ECO:0000256" key="11">
    <source>
        <dbReference type="ARBA" id="ARBA00049047"/>
    </source>
</evidence>
<dbReference type="InterPro" id="IPR036052">
    <property type="entry name" value="TrpB-like_PALP_sf"/>
</dbReference>
<comment type="similarity">
    <text evidence="3">Belongs to the TrpB family.</text>
</comment>
<dbReference type="PANTHER" id="PTHR48077:SF6">
    <property type="entry name" value="TRYPTOPHAN SYNTHASE"/>
    <property type="match status" value="1"/>
</dbReference>
<sequence length="453" mass="46909">MPGSRGEHVKPYACAFTCGIRHAFRACSGRTSHALVQLSTRPAGPTAARQGRGDPLGRRDRPAGASEGTARPGPADGATGADPGGGRRPAAPDRPLHRARALEAELGTRAHIYLKREDVLPTGSFKLNSAVVQAYYAAQEGRTTLVTETGAGQWGMSVALAASLAGLDSEIFMVRCSLDQKPYRRHYMELLGATVRASPSPDTSFGRELLARSPGHPGSLGTAISDAIGHALDLGPKAAYLSGSGVPHVYLHQTLLGLEVQAQLAALDEPIGVPGRGDHLIACSGGGSNLCGLVGPFLGSLGDGSRDLRLLAAESSAAPRLTAGRYRYGRSDLAGLTPEVLGYSMGPDFVPPPVHTAGLRNHHSSAAVSLLRHEGLLDAVAVEEKRALEAGRLVLRTEGLLFAPETTHALAAAVEVAVRADETAADPVIVVLASGSGLLDLQSYATVLSGGAR</sequence>
<keyword evidence="9" id="KW-0057">Aromatic amino acid biosynthesis</keyword>
<evidence type="ECO:0000256" key="6">
    <source>
        <dbReference type="ARBA" id="ARBA00022605"/>
    </source>
</evidence>
<dbReference type="EC" id="4.2.1.20" evidence="5"/>
<evidence type="ECO:0000256" key="9">
    <source>
        <dbReference type="ARBA" id="ARBA00023141"/>
    </source>
</evidence>